<dbReference type="AlphaFoldDB" id="A0A397P5Q1"/>
<dbReference type="Proteomes" id="UP000266568">
    <property type="component" value="Unassembled WGS sequence"/>
</dbReference>
<protein>
    <submittedName>
        <fullName evidence="1">Uncharacterized protein</fullName>
    </submittedName>
</protein>
<gene>
    <name evidence="1" type="ORF">DFR49_1796</name>
</gene>
<sequence>MTTSSRPVAMNVTRQNGMVVVSVVGRSAIPRVVRFVVDVDGRSTTRNLARSTVGPDSKTLSVVRFADLPPWQVTLDVDEQGSDHYTLHASDKALE</sequence>
<name>A0A397P5Q1_9SPHN</name>
<reference evidence="1 2" key="1">
    <citation type="submission" date="2018-08" db="EMBL/GenBank/DDBJ databases">
        <title>Genomic Encyclopedia of Type Strains, Phase IV (KMG-IV): sequencing the most valuable type-strain genomes for metagenomic binning, comparative biology and taxonomic classification.</title>
        <authorList>
            <person name="Goeker M."/>
        </authorList>
    </citation>
    <scope>NUCLEOTIDE SEQUENCE [LARGE SCALE GENOMIC DNA]</scope>
    <source>
        <strain evidence="1 2">DSM 25527</strain>
    </source>
</reference>
<accession>A0A397P5Q1</accession>
<organism evidence="1 2">
    <name type="scientific">Hephaestia caeni</name>
    <dbReference type="NCBI Taxonomy" id="645617"/>
    <lineage>
        <taxon>Bacteria</taxon>
        <taxon>Pseudomonadati</taxon>
        <taxon>Pseudomonadota</taxon>
        <taxon>Alphaproteobacteria</taxon>
        <taxon>Sphingomonadales</taxon>
        <taxon>Sphingomonadaceae</taxon>
        <taxon>Hephaestia</taxon>
    </lineage>
</organism>
<dbReference type="EMBL" id="QXDC01000003">
    <property type="protein sequence ID" value="RIA43573.1"/>
    <property type="molecule type" value="Genomic_DNA"/>
</dbReference>
<dbReference type="OrthoDB" id="7410073at2"/>
<comment type="caution">
    <text evidence="1">The sequence shown here is derived from an EMBL/GenBank/DDBJ whole genome shotgun (WGS) entry which is preliminary data.</text>
</comment>
<evidence type="ECO:0000313" key="1">
    <source>
        <dbReference type="EMBL" id="RIA43573.1"/>
    </source>
</evidence>
<dbReference type="RefSeq" id="WP_147373673.1">
    <property type="nucleotide sequence ID" value="NZ_QXDC01000003.1"/>
</dbReference>
<proteinExistence type="predicted"/>
<keyword evidence="2" id="KW-1185">Reference proteome</keyword>
<evidence type="ECO:0000313" key="2">
    <source>
        <dbReference type="Proteomes" id="UP000266568"/>
    </source>
</evidence>